<dbReference type="InterPro" id="IPR002938">
    <property type="entry name" value="FAD-bd"/>
</dbReference>
<keyword evidence="5" id="KW-0274">FAD</keyword>
<dbReference type="InterPro" id="IPR036188">
    <property type="entry name" value="FAD/NAD-bd_sf"/>
</dbReference>
<comment type="cofactor">
    <cofactor evidence="1">
        <name>FAD</name>
        <dbReference type="ChEBI" id="CHEBI:57692"/>
    </cofactor>
</comment>
<dbReference type="PANTHER" id="PTHR43876:SF7">
    <property type="entry name" value="UBIQUINONE BIOSYNTHESIS MONOOXYGENASE COQ6, MITOCHONDRIAL"/>
    <property type="match status" value="1"/>
</dbReference>
<dbReference type="InterPro" id="IPR010971">
    <property type="entry name" value="UbiH/COQ6"/>
</dbReference>
<evidence type="ECO:0000256" key="2">
    <source>
        <dbReference type="ARBA" id="ARBA00004749"/>
    </source>
</evidence>
<dbReference type="RefSeq" id="WP_129227883.1">
    <property type="nucleotide sequence ID" value="NZ_QYBB01000018.1"/>
</dbReference>
<evidence type="ECO:0000259" key="8">
    <source>
        <dbReference type="Pfam" id="PF01494"/>
    </source>
</evidence>
<comment type="caution">
    <text evidence="9">The sequence shown here is derived from an EMBL/GenBank/DDBJ whole genome shotgun (WGS) entry which is preliminary data.</text>
</comment>
<reference evidence="9 10" key="2">
    <citation type="submission" date="2019-02" db="EMBL/GenBank/DDBJ databases">
        <title>'Lichenibacterium ramalinii' gen. nov. sp. nov., 'Lichenibacterium minor' gen. nov. sp. nov.</title>
        <authorList>
            <person name="Pankratov T."/>
        </authorList>
    </citation>
    <scope>NUCLEOTIDE SEQUENCE [LARGE SCALE GENOMIC DNA]</scope>
    <source>
        <strain evidence="9 10">RmlP026</strain>
    </source>
</reference>
<evidence type="ECO:0000256" key="7">
    <source>
        <dbReference type="ARBA" id="ARBA00023033"/>
    </source>
</evidence>
<comment type="similarity">
    <text evidence="3">Belongs to the UbiH/COQ6 family.</text>
</comment>
<sequence>MADTLDVLVAGGGIAGLAFAAALRRAAPMSRVAVADPGFAAPGGAASAGERRTLRAVAVAAGSRRFLDTLGAWDAVAASAQPMVEMVITDSRENDAPRPVFLDFDGEAEPGEPFAHMVFQDDLRAAVLDAARRAGVELRPDRVAGFVRDGTAALAVAVGPGLAGAGPRTRLLVAADGGRSRLREAAGIGTVGWDYDQSGIVATLAHGIPHDGRATQHFLPGGPLAVLPMRAADGSERRFSLVWSAPHAEAARLVALPPDAFVAALEERIGFAYGALTLEDRPAAYPLRLVLPRGLVGERFALLGDAARTIHPLAGQGLNLGLRDAAALAERVAEPLNLGLDPADPDALSAYERARRFDAVLMAGATDGLNRLFSNDSLPARVLRDVGMGLVDRVPALKRFFIRDASGLSGATPERFRP</sequence>
<dbReference type="SUPFAM" id="SSF51905">
    <property type="entry name" value="FAD/NAD(P)-binding domain"/>
    <property type="match status" value="1"/>
</dbReference>
<dbReference type="PANTHER" id="PTHR43876">
    <property type="entry name" value="UBIQUINONE BIOSYNTHESIS MONOOXYGENASE COQ6, MITOCHONDRIAL"/>
    <property type="match status" value="1"/>
</dbReference>
<dbReference type="PROSITE" id="PS01304">
    <property type="entry name" value="UBIH"/>
    <property type="match status" value="1"/>
</dbReference>
<comment type="pathway">
    <text evidence="2">Cofactor biosynthesis; ubiquinone biosynthesis.</text>
</comment>
<dbReference type="NCBIfam" id="TIGR01988">
    <property type="entry name" value="Ubi-OHases"/>
    <property type="match status" value="1"/>
</dbReference>
<protein>
    <submittedName>
        <fullName evidence="9">2-octaprenyl-6-methoxyphenyl hydroxylase</fullName>
    </submittedName>
</protein>
<evidence type="ECO:0000256" key="5">
    <source>
        <dbReference type="ARBA" id="ARBA00022827"/>
    </source>
</evidence>
<dbReference type="GO" id="GO:0006744">
    <property type="term" value="P:ubiquinone biosynthetic process"/>
    <property type="evidence" value="ECO:0007669"/>
    <property type="project" value="UniProtKB-UniPathway"/>
</dbReference>
<keyword evidence="7" id="KW-0503">Monooxygenase</keyword>
<dbReference type="FunFam" id="3.50.50.60:FF:000021">
    <property type="entry name" value="Ubiquinone biosynthesis monooxygenase COQ6"/>
    <property type="match status" value="1"/>
</dbReference>
<dbReference type="InterPro" id="IPR018168">
    <property type="entry name" value="Ubi_Hdrlase_CS"/>
</dbReference>
<dbReference type="Proteomes" id="UP000290759">
    <property type="component" value="Unassembled WGS sequence"/>
</dbReference>
<keyword evidence="10" id="KW-1185">Reference proteome</keyword>
<dbReference type="Gene3D" id="3.50.50.60">
    <property type="entry name" value="FAD/NAD(P)-binding domain"/>
    <property type="match status" value="2"/>
</dbReference>
<keyword evidence="4" id="KW-0285">Flavoprotein</keyword>
<evidence type="ECO:0000313" key="10">
    <source>
        <dbReference type="Proteomes" id="UP000290759"/>
    </source>
</evidence>
<evidence type="ECO:0000313" key="9">
    <source>
        <dbReference type="EMBL" id="RYC31029.1"/>
    </source>
</evidence>
<dbReference type="PRINTS" id="PR00420">
    <property type="entry name" value="RNGMNOXGNASE"/>
</dbReference>
<dbReference type="AlphaFoldDB" id="A0A4Q2U3E1"/>
<reference evidence="9 10" key="1">
    <citation type="submission" date="2018-12" db="EMBL/GenBank/DDBJ databases">
        <authorList>
            <person name="Grouzdev D.S."/>
            <person name="Krutkina M.S."/>
        </authorList>
    </citation>
    <scope>NUCLEOTIDE SEQUENCE [LARGE SCALE GENOMIC DNA]</scope>
    <source>
        <strain evidence="9 10">RmlP026</strain>
    </source>
</reference>
<evidence type="ECO:0000256" key="1">
    <source>
        <dbReference type="ARBA" id="ARBA00001974"/>
    </source>
</evidence>
<evidence type="ECO:0000256" key="3">
    <source>
        <dbReference type="ARBA" id="ARBA00005349"/>
    </source>
</evidence>
<dbReference type="InterPro" id="IPR051205">
    <property type="entry name" value="UbiH/COQ6_monooxygenase"/>
</dbReference>
<dbReference type="GO" id="GO:0016705">
    <property type="term" value="F:oxidoreductase activity, acting on paired donors, with incorporation or reduction of molecular oxygen"/>
    <property type="evidence" value="ECO:0007669"/>
    <property type="project" value="InterPro"/>
</dbReference>
<dbReference type="OrthoDB" id="9796623at2"/>
<dbReference type="GO" id="GO:0071949">
    <property type="term" value="F:FAD binding"/>
    <property type="evidence" value="ECO:0007669"/>
    <property type="project" value="InterPro"/>
</dbReference>
<evidence type="ECO:0000256" key="6">
    <source>
        <dbReference type="ARBA" id="ARBA00023002"/>
    </source>
</evidence>
<dbReference type="Pfam" id="PF01494">
    <property type="entry name" value="FAD_binding_3"/>
    <property type="match status" value="1"/>
</dbReference>
<accession>A0A4Q2U3E1</accession>
<keyword evidence="6" id="KW-0560">Oxidoreductase</keyword>
<dbReference type="GO" id="GO:0110142">
    <property type="term" value="C:ubiquinone biosynthesis complex"/>
    <property type="evidence" value="ECO:0007669"/>
    <property type="project" value="UniProtKB-ARBA"/>
</dbReference>
<proteinExistence type="inferred from homology"/>
<dbReference type="GO" id="GO:0004497">
    <property type="term" value="F:monooxygenase activity"/>
    <property type="evidence" value="ECO:0007669"/>
    <property type="project" value="UniProtKB-KW"/>
</dbReference>
<feature type="domain" description="FAD-binding" evidence="8">
    <location>
        <begin position="5"/>
        <end position="356"/>
    </location>
</feature>
<name>A0A4Q2U3E1_9HYPH</name>
<evidence type="ECO:0000256" key="4">
    <source>
        <dbReference type="ARBA" id="ARBA00022630"/>
    </source>
</evidence>
<dbReference type="UniPathway" id="UPA00232"/>
<organism evidence="9 10">
    <name type="scientific">Lichenibacterium minor</name>
    <dbReference type="NCBI Taxonomy" id="2316528"/>
    <lineage>
        <taxon>Bacteria</taxon>
        <taxon>Pseudomonadati</taxon>
        <taxon>Pseudomonadota</taxon>
        <taxon>Alphaproteobacteria</taxon>
        <taxon>Hyphomicrobiales</taxon>
        <taxon>Lichenihabitantaceae</taxon>
        <taxon>Lichenibacterium</taxon>
    </lineage>
</organism>
<gene>
    <name evidence="9" type="ORF">D3273_15965</name>
</gene>
<dbReference type="EMBL" id="QYBB01000018">
    <property type="protein sequence ID" value="RYC31029.1"/>
    <property type="molecule type" value="Genomic_DNA"/>
</dbReference>